<evidence type="ECO:0000313" key="2">
    <source>
        <dbReference type="Proteomes" id="UP001162992"/>
    </source>
</evidence>
<evidence type="ECO:0000313" key="1">
    <source>
        <dbReference type="EMBL" id="KAJ7519812.1"/>
    </source>
</evidence>
<organism evidence="1 2">
    <name type="scientific">Diphasiastrum complanatum</name>
    <name type="common">Issler's clubmoss</name>
    <name type="synonym">Lycopodium complanatum</name>
    <dbReference type="NCBI Taxonomy" id="34168"/>
    <lineage>
        <taxon>Eukaryota</taxon>
        <taxon>Viridiplantae</taxon>
        <taxon>Streptophyta</taxon>
        <taxon>Embryophyta</taxon>
        <taxon>Tracheophyta</taxon>
        <taxon>Lycopodiopsida</taxon>
        <taxon>Lycopodiales</taxon>
        <taxon>Lycopodiaceae</taxon>
        <taxon>Lycopodioideae</taxon>
        <taxon>Diphasiastrum</taxon>
    </lineage>
</organism>
<dbReference type="Proteomes" id="UP001162992">
    <property type="component" value="Chromosome 20"/>
</dbReference>
<dbReference type="EMBL" id="CM055111">
    <property type="protein sequence ID" value="KAJ7519812.1"/>
    <property type="molecule type" value="Genomic_DNA"/>
</dbReference>
<keyword evidence="2" id="KW-1185">Reference proteome</keyword>
<proteinExistence type="predicted"/>
<gene>
    <name evidence="1" type="ORF">O6H91_20G056700</name>
</gene>
<comment type="caution">
    <text evidence="1">The sequence shown here is derived from an EMBL/GenBank/DDBJ whole genome shotgun (WGS) entry which is preliminary data.</text>
</comment>
<sequence length="182" mass="20310">MAEEVRLPFCTIVSLHRSSLWYHVCKSCERVLPELRNSGGKHFTSMENGEECHHCLGNLLKNGIGSSRKRVYRLLLSVATEDKVMVVVAFDRAARVLMGCSADDFYKFVSHDPSVVELAGKLLEGHMVDIVLKHPKSGHAQHMRATSILPLSCNFQPVFQTIEKAYAKISNNICLVGSSLMH</sequence>
<name>A0ACC2ARQ4_DIPCM</name>
<protein>
    <submittedName>
        <fullName evidence="1">Uncharacterized protein</fullName>
    </submittedName>
</protein>
<reference evidence="2" key="1">
    <citation type="journal article" date="2024" name="Proc. Natl. Acad. Sci. U.S.A.">
        <title>Extraordinary preservation of gene collinearity over three hundred million years revealed in homosporous lycophytes.</title>
        <authorList>
            <person name="Li C."/>
            <person name="Wickell D."/>
            <person name="Kuo L.Y."/>
            <person name="Chen X."/>
            <person name="Nie B."/>
            <person name="Liao X."/>
            <person name="Peng D."/>
            <person name="Ji J."/>
            <person name="Jenkins J."/>
            <person name="Williams M."/>
            <person name="Shu S."/>
            <person name="Plott C."/>
            <person name="Barry K."/>
            <person name="Rajasekar S."/>
            <person name="Grimwood J."/>
            <person name="Han X."/>
            <person name="Sun S."/>
            <person name="Hou Z."/>
            <person name="He W."/>
            <person name="Dai G."/>
            <person name="Sun C."/>
            <person name="Schmutz J."/>
            <person name="Leebens-Mack J.H."/>
            <person name="Li F.W."/>
            <person name="Wang L."/>
        </authorList>
    </citation>
    <scope>NUCLEOTIDE SEQUENCE [LARGE SCALE GENOMIC DNA]</scope>
    <source>
        <strain evidence="2">cv. PW_Plant_1</strain>
    </source>
</reference>
<accession>A0ACC2ARQ4</accession>